<evidence type="ECO:0000313" key="3">
    <source>
        <dbReference type="Proteomes" id="UP001054945"/>
    </source>
</evidence>
<accession>A0AAV4NQN7</accession>
<dbReference type="EMBL" id="BPLR01003561">
    <property type="protein sequence ID" value="GIX86006.1"/>
    <property type="molecule type" value="Genomic_DNA"/>
</dbReference>
<proteinExistence type="predicted"/>
<sequence length="218" mass="24888">MQINDSFARLEEQADIILSQLESLRAAQERYEKEARANFKKILDVNSMLEKLGATKADRAEMMKLLDLATDLELVMTKLDRSEFIAVVQDLEESIERLSIQVKNERRRDAGGLRRPPQGAELQDVYGGLHHRHGANQEQDQGHPLRAAEDQRHSAAELLPRRAGCQQVCLHLARFLLKFQNSEYSNFIFQGFYQTVCKNNLRATIVIILGNMGHLLYG</sequence>
<comment type="caution">
    <text evidence="2">The sequence shown here is derived from an EMBL/GenBank/DDBJ whole genome shotgun (WGS) entry which is preliminary data.</text>
</comment>
<evidence type="ECO:0000256" key="1">
    <source>
        <dbReference type="SAM" id="Coils"/>
    </source>
</evidence>
<dbReference type="Proteomes" id="UP001054945">
    <property type="component" value="Unassembled WGS sequence"/>
</dbReference>
<protein>
    <submittedName>
        <fullName evidence="2">Uncharacterized protein</fullName>
    </submittedName>
</protein>
<keyword evidence="1" id="KW-0175">Coiled coil</keyword>
<keyword evidence="3" id="KW-1185">Reference proteome</keyword>
<reference evidence="2 3" key="1">
    <citation type="submission" date="2021-06" db="EMBL/GenBank/DDBJ databases">
        <title>Caerostris extrusa draft genome.</title>
        <authorList>
            <person name="Kono N."/>
            <person name="Arakawa K."/>
        </authorList>
    </citation>
    <scope>NUCLEOTIDE SEQUENCE [LARGE SCALE GENOMIC DNA]</scope>
</reference>
<organism evidence="2 3">
    <name type="scientific">Caerostris extrusa</name>
    <name type="common">Bark spider</name>
    <name type="synonym">Caerostris bankana</name>
    <dbReference type="NCBI Taxonomy" id="172846"/>
    <lineage>
        <taxon>Eukaryota</taxon>
        <taxon>Metazoa</taxon>
        <taxon>Ecdysozoa</taxon>
        <taxon>Arthropoda</taxon>
        <taxon>Chelicerata</taxon>
        <taxon>Arachnida</taxon>
        <taxon>Araneae</taxon>
        <taxon>Araneomorphae</taxon>
        <taxon>Entelegynae</taxon>
        <taxon>Araneoidea</taxon>
        <taxon>Araneidae</taxon>
        <taxon>Caerostris</taxon>
    </lineage>
</organism>
<name>A0AAV4NQN7_CAEEX</name>
<feature type="coiled-coil region" evidence="1">
    <location>
        <begin position="7"/>
        <end position="34"/>
    </location>
</feature>
<evidence type="ECO:0000313" key="2">
    <source>
        <dbReference type="EMBL" id="GIX86006.1"/>
    </source>
</evidence>
<gene>
    <name evidence="2" type="ORF">CEXT_283813</name>
</gene>
<dbReference type="AlphaFoldDB" id="A0AAV4NQN7"/>